<feature type="domain" description="N-acetyltransferase ESCO acetyl-transferase" evidence="13">
    <location>
        <begin position="603"/>
        <end position="670"/>
    </location>
</feature>
<comment type="similarity">
    <text evidence="2">Belongs to the acetyltransferase family. ECO subfamily.</text>
</comment>
<dbReference type="GO" id="GO:0061733">
    <property type="term" value="F:protein-lysine-acetyltransferase activity"/>
    <property type="evidence" value="ECO:0007669"/>
    <property type="project" value="TreeGrafter"/>
</dbReference>
<dbReference type="InterPro" id="IPR028005">
    <property type="entry name" value="AcTrfase_ESCO_Znf_dom"/>
</dbReference>
<dbReference type="GO" id="GO:0008270">
    <property type="term" value="F:zinc ion binding"/>
    <property type="evidence" value="ECO:0007669"/>
    <property type="project" value="UniProtKB-KW"/>
</dbReference>
<keyword evidence="8" id="KW-0131">Cell cycle</keyword>
<keyword evidence="9" id="KW-0012">Acyltransferase</keyword>
<evidence type="ECO:0000259" key="12">
    <source>
        <dbReference type="Pfam" id="PF13878"/>
    </source>
</evidence>
<comment type="catalytic activity">
    <reaction evidence="10">
        <text>L-lysyl-[protein] + acetyl-CoA = N(6)-acetyl-L-lysyl-[protein] + CoA + H(+)</text>
        <dbReference type="Rhea" id="RHEA:45948"/>
        <dbReference type="Rhea" id="RHEA-COMP:9752"/>
        <dbReference type="Rhea" id="RHEA-COMP:10731"/>
        <dbReference type="ChEBI" id="CHEBI:15378"/>
        <dbReference type="ChEBI" id="CHEBI:29969"/>
        <dbReference type="ChEBI" id="CHEBI:57287"/>
        <dbReference type="ChEBI" id="CHEBI:57288"/>
        <dbReference type="ChEBI" id="CHEBI:61930"/>
    </reaction>
</comment>
<evidence type="ECO:0000256" key="1">
    <source>
        <dbReference type="ARBA" id="ARBA00004123"/>
    </source>
</evidence>
<keyword evidence="6" id="KW-0862">Zinc</keyword>
<proteinExistence type="inferred from homology"/>
<feature type="compositionally biased region" description="Low complexity" evidence="11">
    <location>
        <begin position="167"/>
        <end position="180"/>
    </location>
</feature>
<reference evidence="14" key="1">
    <citation type="submission" date="2021-04" db="EMBL/GenBank/DDBJ databases">
        <authorList>
            <consortium name="Wellcome Sanger Institute Data Sharing"/>
        </authorList>
    </citation>
    <scope>NUCLEOTIDE SEQUENCE [LARGE SCALE GENOMIC DNA]</scope>
</reference>
<gene>
    <name evidence="14" type="primary">ESCO2</name>
</gene>
<evidence type="ECO:0000313" key="14">
    <source>
        <dbReference type="Ensembl" id="ENSATEP00000057180.2"/>
    </source>
</evidence>
<reference evidence="14" key="3">
    <citation type="submission" date="2025-09" db="UniProtKB">
        <authorList>
            <consortium name="Ensembl"/>
        </authorList>
    </citation>
    <scope>IDENTIFICATION</scope>
</reference>
<dbReference type="GeneTree" id="ENSGT00940000158598"/>
<dbReference type="Proteomes" id="UP000265040">
    <property type="component" value="Chromosome 24"/>
</dbReference>
<keyword evidence="5" id="KW-0863">Zinc-finger</keyword>
<evidence type="ECO:0000256" key="8">
    <source>
        <dbReference type="ARBA" id="ARBA00023306"/>
    </source>
</evidence>
<evidence type="ECO:0000256" key="3">
    <source>
        <dbReference type="ARBA" id="ARBA00022679"/>
    </source>
</evidence>
<dbReference type="RefSeq" id="XP_026197259.1">
    <property type="nucleotide sequence ID" value="XM_026341474.1"/>
</dbReference>
<feature type="compositionally biased region" description="Polar residues" evidence="11">
    <location>
        <begin position="245"/>
        <end position="256"/>
    </location>
</feature>
<feature type="region of interest" description="Disordered" evidence="11">
    <location>
        <begin position="164"/>
        <end position="183"/>
    </location>
</feature>
<keyword evidence="4" id="KW-0479">Metal-binding</keyword>
<evidence type="ECO:0008006" key="16">
    <source>
        <dbReference type="Google" id="ProtNLM"/>
    </source>
</evidence>
<evidence type="ECO:0000259" key="13">
    <source>
        <dbReference type="Pfam" id="PF13880"/>
    </source>
</evidence>
<evidence type="ECO:0000256" key="9">
    <source>
        <dbReference type="ARBA" id="ARBA00023315"/>
    </source>
</evidence>
<evidence type="ECO:0000313" key="15">
    <source>
        <dbReference type="Proteomes" id="UP000265040"/>
    </source>
</evidence>
<dbReference type="GO" id="GO:0000785">
    <property type="term" value="C:chromatin"/>
    <property type="evidence" value="ECO:0007669"/>
    <property type="project" value="TreeGrafter"/>
</dbReference>
<accession>A0A7N6B6Q7</accession>
<feature type="compositionally biased region" description="Basic residues" evidence="11">
    <location>
        <begin position="1"/>
        <end position="11"/>
    </location>
</feature>
<feature type="compositionally biased region" description="Low complexity" evidence="11">
    <location>
        <begin position="71"/>
        <end position="81"/>
    </location>
</feature>
<feature type="region of interest" description="Disordered" evidence="11">
    <location>
        <begin position="217"/>
        <end position="321"/>
    </location>
</feature>
<feature type="region of interest" description="Disordered" evidence="11">
    <location>
        <begin position="1"/>
        <end position="141"/>
    </location>
</feature>
<dbReference type="Ensembl" id="ENSATET00000050869.2">
    <property type="protein sequence ID" value="ENSATEP00000057180.2"/>
    <property type="gene ID" value="ENSATEG00000020300.3"/>
</dbReference>
<sequence length="674" mass="74208">MMPTTTRKRKLSSLDSDSHPAKKGVREELSPVKRRSPRKKPAGRVDKENCPSPRKSPRRLADSPAKSPCKSSLKPSMGSSSFYGKQKSIYLTPLERKAIKESLPSPPLPSPPSQTKKPEKKNKKTVKGGNKLRKVSAGSSNEGRMGIKAYATSARTIKLSKLNSSSVTAKPAPTKVAAPANIPKPAEPKKAIAITFSSLKPKPKPKIFVGAAFFGTGKKPTSMYKKSTPKSSTRPALVQGKSKVVLSQTKSENSKQLPCPQQPAPLMDQQQKHPAETAVQPVGTDDKQLNTKQRARFDPTDWIDSSISEEPETPKPLSSPKMLTEKYGLTKELSIVLIRTPTQSSASTVSSINNQDDSPTCSSEPVFDLSDISPTGAACSPPKETAAVYPIFGSASKRSSRLQNAALRPPVSCSTPSGQVTSLMSPSVKERTVRRKKEKQDADQLIIDAGQKQFGATTCSSCGMVYSADNPEDNFQHTQFHQSFLDSIRFVGWKKERVVAEFWDGKILLVMPDDPKYATKKADEVRRVADNELGFQQVTLSRPTLAKTYLFVNTARMVVGCLIAEPIRQAYRVLQQPDRLKDMTKDDFMERHRAWCCSTVPEQALCGISRIWVFSLARRQGIATRMLDTVRSTFMYGSHLTKEEIAFSDPTPDGKLFASKYCNTPTFLVYNFVA</sequence>
<dbReference type="OrthoDB" id="428854at2759"/>
<feature type="compositionally biased region" description="Basic and acidic residues" evidence="11">
    <location>
        <begin position="16"/>
        <end position="31"/>
    </location>
</feature>
<dbReference type="RefSeq" id="XP_026197260.1">
    <property type="nucleotide sequence ID" value="XM_026341475.1"/>
</dbReference>
<evidence type="ECO:0000256" key="10">
    <source>
        <dbReference type="ARBA" id="ARBA00047902"/>
    </source>
</evidence>
<name>A0A7N6B6Q7_ANATE</name>
<feature type="region of interest" description="Disordered" evidence="11">
    <location>
        <begin position="407"/>
        <end position="439"/>
    </location>
</feature>
<dbReference type="InterPro" id="IPR028009">
    <property type="entry name" value="ESCO_Acetyltransf_dom"/>
</dbReference>
<dbReference type="GO" id="GO:0005634">
    <property type="term" value="C:nucleus"/>
    <property type="evidence" value="ECO:0007669"/>
    <property type="project" value="UniProtKB-SubCell"/>
</dbReference>
<feature type="compositionally biased region" description="Basic residues" evidence="11">
    <location>
        <begin position="118"/>
        <end position="134"/>
    </location>
</feature>
<feature type="domain" description="N-acetyltransferase ESCO zinc-finger" evidence="12">
    <location>
        <begin position="444"/>
        <end position="482"/>
    </location>
</feature>
<feature type="compositionally biased region" description="Basic and acidic residues" evidence="11">
    <location>
        <begin position="284"/>
        <end position="299"/>
    </location>
</feature>
<dbReference type="PANTHER" id="PTHR45884">
    <property type="entry name" value="N-ACETYLTRANSFERASE ECO"/>
    <property type="match status" value="1"/>
</dbReference>
<reference evidence="14" key="2">
    <citation type="submission" date="2025-08" db="UniProtKB">
        <authorList>
            <consortium name="Ensembl"/>
        </authorList>
    </citation>
    <scope>IDENTIFICATION</scope>
</reference>
<evidence type="ECO:0000256" key="5">
    <source>
        <dbReference type="ARBA" id="ARBA00022771"/>
    </source>
</evidence>
<comment type="subcellular location">
    <subcellularLocation>
        <location evidence="1">Nucleus</location>
    </subcellularLocation>
</comment>
<evidence type="ECO:0000256" key="7">
    <source>
        <dbReference type="ARBA" id="ARBA00023242"/>
    </source>
</evidence>
<evidence type="ECO:0000256" key="6">
    <source>
        <dbReference type="ARBA" id="ARBA00022833"/>
    </source>
</evidence>
<keyword evidence="15" id="KW-1185">Reference proteome</keyword>
<dbReference type="AlphaFoldDB" id="A0A7N6B6Q7"/>
<dbReference type="PANTHER" id="PTHR45884:SF3">
    <property type="entry name" value="N-ACETYLTRANSFERASE ESCO2"/>
    <property type="match status" value="1"/>
</dbReference>
<feature type="compositionally biased region" description="Polar residues" evidence="11">
    <location>
        <begin position="412"/>
        <end position="425"/>
    </location>
</feature>
<dbReference type="Pfam" id="PF13878">
    <property type="entry name" value="zf-C2H2_3"/>
    <property type="match status" value="1"/>
</dbReference>
<dbReference type="GeneID" id="113149375"/>
<keyword evidence="3" id="KW-0808">Transferase</keyword>
<evidence type="ECO:0000256" key="11">
    <source>
        <dbReference type="SAM" id="MobiDB-lite"/>
    </source>
</evidence>
<protein>
    <recommendedName>
        <fullName evidence="16">Establishment of sister chromatid cohesion N-acetyltransferase 2</fullName>
    </recommendedName>
</protein>
<dbReference type="RefSeq" id="XP_026197261.1">
    <property type="nucleotide sequence ID" value="XM_026341476.1"/>
</dbReference>
<evidence type="ECO:0000256" key="4">
    <source>
        <dbReference type="ARBA" id="ARBA00022723"/>
    </source>
</evidence>
<evidence type="ECO:0000256" key="2">
    <source>
        <dbReference type="ARBA" id="ARBA00005816"/>
    </source>
</evidence>
<dbReference type="GO" id="GO:0007064">
    <property type="term" value="P:mitotic sister chromatid cohesion"/>
    <property type="evidence" value="ECO:0007669"/>
    <property type="project" value="TreeGrafter"/>
</dbReference>
<organism evidence="14 15">
    <name type="scientific">Anabas testudineus</name>
    <name type="common">Climbing perch</name>
    <name type="synonym">Anthias testudineus</name>
    <dbReference type="NCBI Taxonomy" id="64144"/>
    <lineage>
        <taxon>Eukaryota</taxon>
        <taxon>Metazoa</taxon>
        <taxon>Chordata</taxon>
        <taxon>Craniata</taxon>
        <taxon>Vertebrata</taxon>
        <taxon>Euteleostomi</taxon>
        <taxon>Actinopterygii</taxon>
        <taxon>Neopterygii</taxon>
        <taxon>Teleostei</taxon>
        <taxon>Neoteleostei</taxon>
        <taxon>Acanthomorphata</taxon>
        <taxon>Anabantaria</taxon>
        <taxon>Anabantiformes</taxon>
        <taxon>Anabantoidei</taxon>
        <taxon>Anabantidae</taxon>
        <taxon>Anabas</taxon>
    </lineage>
</organism>
<keyword evidence="7" id="KW-0539">Nucleus</keyword>
<dbReference type="Pfam" id="PF13880">
    <property type="entry name" value="Acetyltransf_13"/>
    <property type="match status" value="1"/>
</dbReference>
<feature type="compositionally biased region" description="Basic residues" evidence="11">
    <location>
        <begin position="32"/>
        <end position="42"/>
    </location>
</feature>